<dbReference type="RefSeq" id="WP_135204808.1">
    <property type="nucleotide sequence ID" value="NZ_SPVG01000265.1"/>
</dbReference>
<comment type="caution">
    <text evidence="3">The sequence shown here is derived from an EMBL/GenBank/DDBJ whole genome shotgun (WGS) entry which is preliminary data.</text>
</comment>
<feature type="region of interest" description="Disordered" evidence="1">
    <location>
        <begin position="176"/>
        <end position="210"/>
    </location>
</feature>
<feature type="region of interest" description="Disordered" evidence="1">
    <location>
        <begin position="79"/>
        <end position="110"/>
    </location>
</feature>
<feature type="transmembrane region" description="Helical" evidence="2">
    <location>
        <begin position="47"/>
        <end position="67"/>
    </location>
</feature>
<keyword evidence="2" id="KW-1133">Transmembrane helix</keyword>
<evidence type="ECO:0000256" key="2">
    <source>
        <dbReference type="SAM" id="Phobius"/>
    </source>
</evidence>
<proteinExistence type="predicted"/>
<feature type="region of interest" description="Disordered" evidence="1">
    <location>
        <begin position="124"/>
        <end position="156"/>
    </location>
</feature>
<evidence type="ECO:0000313" key="3">
    <source>
        <dbReference type="EMBL" id="TFW13914.1"/>
    </source>
</evidence>
<sequence>MDTSTPRPDLLAGTTRAAPARRILAQLEHGARPQLAPVKASSWTIDGWTVGLCVLLLVMCTTAWLVHSKKLTPAGLRSGASYSGSTVTHHPRPPSVTASSVTPPPSLAEDDEQAATIVNADSAGDKTAASPMTGSHQAAATGAGARGGGIPANRPTFAADTIGHLPGAARAPASSAVAQTGAAHPATVGATGRAAATPRKADAGSSAAAANNADTDITLLTALVAHSNKPAAVTPERPRDVVERQDGDSTAQLLVRCKQLGLIEGMLCRSRICSGRWESDPACSAPSH</sequence>
<feature type="compositionally biased region" description="Low complexity" evidence="1">
    <location>
        <begin position="185"/>
        <end position="210"/>
    </location>
</feature>
<protein>
    <submittedName>
        <fullName evidence="3">Uncharacterized protein</fullName>
    </submittedName>
</protein>
<name>A0A4Y9RXX4_9BURK</name>
<reference evidence="3 4" key="1">
    <citation type="submission" date="2019-03" db="EMBL/GenBank/DDBJ databases">
        <title>Draft Genome Sequence of Duganella callidus sp. nov., a Novel Duganella Species Isolated from Cultivated Soil.</title>
        <authorList>
            <person name="Raths R."/>
            <person name="Peta V."/>
            <person name="Bucking H."/>
        </authorList>
    </citation>
    <scope>NUCLEOTIDE SEQUENCE [LARGE SCALE GENOMIC DNA]</scope>
    <source>
        <strain evidence="3 4">DN04</strain>
    </source>
</reference>
<dbReference type="AlphaFoldDB" id="A0A4Y9RXX4"/>
<dbReference type="OrthoDB" id="8724867at2"/>
<dbReference type="Proteomes" id="UP000297729">
    <property type="component" value="Unassembled WGS sequence"/>
</dbReference>
<keyword evidence="4" id="KW-1185">Reference proteome</keyword>
<evidence type="ECO:0000313" key="4">
    <source>
        <dbReference type="Proteomes" id="UP000297729"/>
    </source>
</evidence>
<keyword evidence="2" id="KW-0472">Membrane</keyword>
<accession>A0A4Y9RXX4</accession>
<organism evidence="3 4">
    <name type="scientific">Duganella callida</name>
    <dbReference type="NCBI Taxonomy" id="2561932"/>
    <lineage>
        <taxon>Bacteria</taxon>
        <taxon>Pseudomonadati</taxon>
        <taxon>Pseudomonadota</taxon>
        <taxon>Betaproteobacteria</taxon>
        <taxon>Burkholderiales</taxon>
        <taxon>Oxalobacteraceae</taxon>
        <taxon>Telluria group</taxon>
        <taxon>Duganella</taxon>
    </lineage>
</organism>
<gene>
    <name evidence="3" type="ORF">E4L98_27915</name>
</gene>
<dbReference type="EMBL" id="SPVG01000265">
    <property type="protein sequence ID" value="TFW13914.1"/>
    <property type="molecule type" value="Genomic_DNA"/>
</dbReference>
<evidence type="ECO:0000256" key="1">
    <source>
        <dbReference type="SAM" id="MobiDB-lite"/>
    </source>
</evidence>
<keyword evidence="2" id="KW-0812">Transmembrane</keyword>